<evidence type="ECO:0000259" key="7">
    <source>
        <dbReference type="PROSITE" id="PS50853"/>
    </source>
</evidence>
<dbReference type="Pfam" id="PF00041">
    <property type="entry name" value="fn3"/>
    <property type="match status" value="1"/>
</dbReference>
<dbReference type="OrthoDB" id="1489355at2"/>
<dbReference type="Proteomes" id="UP000053091">
    <property type="component" value="Unassembled WGS sequence"/>
</dbReference>
<keyword evidence="9" id="KW-1185">Reference proteome</keyword>
<proteinExistence type="inferred from homology"/>
<dbReference type="InterPro" id="IPR023828">
    <property type="entry name" value="Peptidase_S8_Ser-AS"/>
</dbReference>
<evidence type="ECO:0000256" key="4">
    <source>
        <dbReference type="ARBA" id="ARBA00022825"/>
    </source>
</evidence>
<name>A0A0S7C018_9BACT</name>
<comment type="similarity">
    <text evidence="1 5">Belongs to the peptidase S8 family.</text>
</comment>
<dbReference type="PROSITE" id="PS00138">
    <property type="entry name" value="SUBTILASE_SER"/>
    <property type="match status" value="1"/>
</dbReference>
<dbReference type="InterPro" id="IPR036852">
    <property type="entry name" value="Peptidase_S8/S53_dom_sf"/>
</dbReference>
<dbReference type="NCBIfam" id="NF038128">
    <property type="entry name" value="choice_anch_J"/>
    <property type="match status" value="2"/>
</dbReference>
<dbReference type="InterPro" id="IPR036116">
    <property type="entry name" value="FN3_sf"/>
</dbReference>
<dbReference type="SMART" id="SM00060">
    <property type="entry name" value="FN3"/>
    <property type="match status" value="2"/>
</dbReference>
<keyword evidence="4 5" id="KW-0720">Serine protease</keyword>
<reference evidence="8" key="1">
    <citation type="journal article" date="2015" name="Genome Announc.">
        <title>Draft Genome Sequence of Bacteroidales Strain TBC1, a Novel Isolate from a Methanogenic Wastewater Treatment System.</title>
        <authorList>
            <person name="Tourlousse D.M."/>
            <person name="Matsuura N."/>
            <person name="Sun L."/>
            <person name="Toyonaga M."/>
            <person name="Kuroda K."/>
            <person name="Ohashi A."/>
            <person name="Cruz R."/>
            <person name="Yamaguchi T."/>
            <person name="Sekiguchi Y."/>
        </authorList>
    </citation>
    <scope>NUCLEOTIDE SEQUENCE [LARGE SCALE GENOMIC DNA]</scope>
    <source>
        <strain evidence="8">TBC1</strain>
    </source>
</reference>
<dbReference type="InterPro" id="IPR022398">
    <property type="entry name" value="Peptidase_S8_His-AS"/>
</dbReference>
<evidence type="ECO:0000256" key="5">
    <source>
        <dbReference type="PROSITE-ProRule" id="PRU01240"/>
    </source>
</evidence>
<dbReference type="PROSITE" id="PS00137">
    <property type="entry name" value="SUBTILASE_HIS"/>
    <property type="match status" value="1"/>
</dbReference>
<dbReference type="Gene3D" id="2.60.40.10">
    <property type="entry name" value="Immunoglobulins"/>
    <property type="match status" value="1"/>
</dbReference>
<dbReference type="PRINTS" id="PR00723">
    <property type="entry name" value="SUBTILISIN"/>
</dbReference>
<dbReference type="SUPFAM" id="SSF52743">
    <property type="entry name" value="Subtilisin-like"/>
    <property type="match status" value="1"/>
</dbReference>
<dbReference type="PROSITE" id="PS51892">
    <property type="entry name" value="SUBTILASE"/>
    <property type="match status" value="1"/>
</dbReference>
<gene>
    <name evidence="8" type="ORF">TBC1_11746</name>
</gene>
<dbReference type="SUPFAM" id="SSF49265">
    <property type="entry name" value="Fibronectin type III"/>
    <property type="match status" value="1"/>
</dbReference>
<dbReference type="InterPro" id="IPR050131">
    <property type="entry name" value="Peptidase_S8_subtilisin-like"/>
</dbReference>
<dbReference type="InterPro" id="IPR013783">
    <property type="entry name" value="Ig-like_fold"/>
</dbReference>
<feature type="active site" description="Charge relay system" evidence="5">
    <location>
        <position position="432"/>
    </location>
</feature>
<dbReference type="InterPro" id="IPR000209">
    <property type="entry name" value="Peptidase_S8/S53_dom"/>
</dbReference>
<dbReference type="Gene3D" id="3.40.50.200">
    <property type="entry name" value="Peptidase S8/S53 domain"/>
    <property type="match status" value="1"/>
</dbReference>
<dbReference type="GO" id="GO:0006508">
    <property type="term" value="P:proteolysis"/>
    <property type="evidence" value="ECO:0007669"/>
    <property type="project" value="UniProtKB-KW"/>
</dbReference>
<feature type="active site" description="Charge relay system" evidence="5">
    <location>
        <position position="221"/>
    </location>
</feature>
<evidence type="ECO:0000256" key="2">
    <source>
        <dbReference type="ARBA" id="ARBA00022670"/>
    </source>
</evidence>
<keyword evidence="6" id="KW-0732">Signal</keyword>
<evidence type="ECO:0000256" key="1">
    <source>
        <dbReference type="ARBA" id="ARBA00011073"/>
    </source>
</evidence>
<feature type="domain" description="Fibronectin type-III" evidence="7">
    <location>
        <begin position="786"/>
        <end position="876"/>
    </location>
</feature>
<dbReference type="STRING" id="1678841.TBC1_11746"/>
<protein>
    <submittedName>
        <fullName evidence="8">Serine protease, subtilisin family</fullName>
    </submittedName>
</protein>
<feature type="signal peptide" evidence="6">
    <location>
        <begin position="1"/>
        <end position="20"/>
    </location>
</feature>
<dbReference type="PANTHER" id="PTHR43806">
    <property type="entry name" value="PEPTIDASE S8"/>
    <property type="match status" value="1"/>
</dbReference>
<feature type="chain" id="PRO_5006633361" evidence="6">
    <location>
        <begin position="21"/>
        <end position="1554"/>
    </location>
</feature>
<feature type="active site" description="Charge relay system" evidence="5">
    <location>
        <position position="255"/>
    </location>
</feature>
<evidence type="ECO:0000313" key="9">
    <source>
        <dbReference type="Proteomes" id="UP000053091"/>
    </source>
</evidence>
<evidence type="ECO:0000256" key="3">
    <source>
        <dbReference type="ARBA" id="ARBA00022801"/>
    </source>
</evidence>
<dbReference type="Gene3D" id="2.60.120.200">
    <property type="match status" value="2"/>
</dbReference>
<organism evidence="8">
    <name type="scientific">Lentimicrobium saccharophilum</name>
    <dbReference type="NCBI Taxonomy" id="1678841"/>
    <lineage>
        <taxon>Bacteria</taxon>
        <taxon>Pseudomonadati</taxon>
        <taxon>Bacteroidota</taxon>
        <taxon>Bacteroidia</taxon>
        <taxon>Bacteroidales</taxon>
        <taxon>Lentimicrobiaceae</taxon>
        <taxon>Lentimicrobium</taxon>
    </lineage>
</organism>
<dbReference type="Pfam" id="PF00082">
    <property type="entry name" value="Peptidase_S8"/>
    <property type="match status" value="1"/>
</dbReference>
<dbReference type="InterPro" id="IPR015500">
    <property type="entry name" value="Peptidase_S8_subtilisin-rel"/>
</dbReference>
<dbReference type="CDD" id="cd00063">
    <property type="entry name" value="FN3"/>
    <property type="match status" value="1"/>
</dbReference>
<keyword evidence="2 5" id="KW-0645">Protease</keyword>
<dbReference type="GO" id="GO:0004252">
    <property type="term" value="F:serine-type endopeptidase activity"/>
    <property type="evidence" value="ECO:0007669"/>
    <property type="project" value="UniProtKB-UniRule"/>
</dbReference>
<keyword evidence="3 5" id="KW-0378">Hydrolase</keyword>
<dbReference type="EMBL" id="DF968182">
    <property type="protein sequence ID" value="GAP42614.1"/>
    <property type="molecule type" value="Genomic_DNA"/>
</dbReference>
<dbReference type="PATRIC" id="fig|1678841.3.peg.840"/>
<dbReference type="PROSITE" id="PS50853">
    <property type="entry name" value="FN3"/>
    <property type="match status" value="1"/>
</dbReference>
<evidence type="ECO:0000313" key="8">
    <source>
        <dbReference type="EMBL" id="GAP42614.1"/>
    </source>
</evidence>
<sequence>MTMRLLLVLMAVLALSRADAQQTYRVQRGERPPIDLATVPDAAITRGILKVKVQESYTRQLDEMPVTVDARGTVTFGIESIDRLNRQFGVSGFEKTFGSPAFSSRFSERHRAWGFHLWYTLHFDEELDVKQLVQAYAALGEVLVAEPEYVKELVINQLPDGKAEGEALRGTAWTPDDPRYDEQWHYHNTGQQNGTPDADVDLPEAWEITKGNPEVIVAVIDQGIQTNHPDLIENMWEGLGYNFINNSPNIVPGDHGSHVAGTVAGVNNNGIGISGVAGGSGPGDGVRLMSCQVFNPTSGGGGFQNAPIWAADNGAAISQNSWGYTSPGYYEQAVLDAIDYFNINGGGEAMPEGGITIFAAGNSGSQGQWYPGYYSGCFSVAATNNQDKRSWYSNYDTWIDVSAPGGETNQVSQRGVLSCWRNSNYGFYEGTSMACPHVSGIAALMISLAYGQFTPAQVADIIRNTTDDHYGVNPGYIGKLGTGRVNAHSALLETLNQMILVNNPLAFSALPASHTQINLNWVKNAEDDDVMIAWNTEDVFGDPVQEQPYQPGEVIEGGGTILYLGPESTFQHTDLSSNTPYFYKAWSVNEVNEYSPGLSANAITLKDPIVNFPYHQDFEEEAFPPASWENKKLAGAGEGLWDRQLTGTDPLCEPQSGEAMARFNSNEYMAGTSGLLVTPPVMFGSDNYEISFWMFRDSEEPATADRVEVYANISPNAGFATLLGTVHRSAALSPETDESGWQRYVFELPASYYNKLTYIILKGMSEQGNSIYIDEFHIEVPVSCFPPENLTVTDITSASALIGWTAVEPATAWDVETGVQGFEPGTGTLLTGIADTTLTIEGLEANTAYDIYVRGACDDENSSVWTGPLGFTTLCYAETPWDETFEGMNDAFECWQVMMNTAEDGGLEGNNLVPATEGSWFVCTPESFNGSGSDYIHGGERSAVIDGAATGFNWLITGELQMPGTGNTDLGFMLYYANSDTAVNRFYVNIFDEGNWRPALVMDSPETGSNLYQQQVLINMDGYLGKRIRLAFVYEGNDAATLAVDNIGIVPADNYWTGKSGSEWTNPGNWRLAVPEQTNTAQILPAPNQPVISGSLEMTGINIHPGAALTLAPDAQVTVTGSLLNMSGAPGLLLSADEQGHATLIHPENELHATVEVYAGSAMGAEGWQLLSMPFTVDFEPEFSMPGDGLLKWAEASGSWIASRLEDETWNPAFETQMIRGHAYLSGYETTGVRSGAGLLDGTSFSRELQNTGNGWHVLGNPFTASVSYNSSDPQFAAIGKVWNAEEGSFNELYPGAIIPAMSGFAVEVLQETAAYHIPAESRTHEAAFLPAAPEPSIALSVSESIQGTRQRAAINLNQAATEYFDVQLDAGFLPGFAPQFYSLFGGRKLSVNTLPSIATGAVIPLGFVKNEADSYVFEAQFDALYPDMLLYLNDLKTGELYSLNETPVVEFTAEEGDAPDRFELIFGTLGLDEQDMAAGLKVYAHGSVIYLLGNGPVEGVVILSTLQGSTLLEKSVKGEAVIKLEAGTLANGIYIVSLISGQGRSSHKVVLSR</sequence>
<dbReference type="InterPro" id="IPR003961">
    <property type="entry name" value="FN3_dom"/>
</dbReference>
<evidence type="ECO:0000256" key="6">
    <source>
        <dbReference type="SAM" id="SignalP"/>
    </source>
</evidence>
<dbReference type="PANTHER" id="PTHR43806:SF11">
    <property type="entry name" value="CEREVISIN-RELATED"/>
    <property type="match status" value="1"/>
</dbReference>
<accession>A0A0S7C018</accession>